<keyword evidence="2" id="KW-1185">Reference proteome</keyword>
<evidence type="ECO:0000313" key="2">
    <source>
        <dbReference type="Proteomes" id="UP000308600"/>
    </source>
</evidence>
<reference evidence="1 2" key="1">
    <citation type="journal article" date="2019" name="Nat. Ecol. Evol.">
        <title>Megaphylogeny resolves global patterns of mushroom evolution.</title>
        <authorList>
            <person name="Varga T."/>
            <person name="Krizsan K."/>
            <person name="Foldi C."/>
            <person name="Dima B."/>
            <person name="Sanchez-Garcia M."/>
            <person name="Sanchez-Ramirez S."/>
            <person name="Szollosi G.J."/>
            <person name="Szarkandi J.G."/>
            <person name="Papp V."/>
            <person name="Albert L."/>
            <person name="Andreopoulos W."/>
            <person name="Angelini C."/>
            <person name="Antonin V."/>
            <person name="Barry K.W."/>
            <person name="Bougher N.L."/>
            <person name="Buchanan P."/>
            <person name="Buyck B."/>
            <person name="Bense V."/>
            <person name="Catcheside P."/>
            <person name="Chovatia M."/>
            <person name="Cooper J."/>
            <person name="Damon W."/>
            <person name="Desjardin D."/>
            <person name="Finy P."/>
            <person name="Geml J."/>
            <person name="Haridas S."/>
            <person name="Hughes K."/>
            <person name="Justo A."/>
            <person name="Karasinski D."/>
            <person name="Kautmanova I."/>
            <person name="Kiss B."/>
            <person name="Kocsube S."/>
            <person name="Kotiranta H."/>
            <person name="LaButti K.M."/>
            <person name="Lechner B.E."/>
            <person name="Liimatainen K."/>
            <person name="Lipzen A."/>
            <person name="Lukacs Z."/>
            <person name="Mihaltcheva S."/>
            <person name="Morgado L.N."/>
            <person name="Niskanen T."/>
            <person name="Noordeloos M.E."/>
            <person name="Ohm R.A."/>
            <person name="Ortiz-Santana B."/>
            <person name="Ovrebo C."/>
            <person name="Racz N."/>
            <person name="Riley R."/>
            <person name="Savchenko A."/>
            <person name="Shiryaev A."/>
            <person name="Soop K."/>
            <person name="Spirin V."/>
            <person name="Szebenyi C."/>
            <person name="Tomsovsky M."/>
            <person name="Tulloss R.E."/>
            <person name="Uehling J."/>
            <person name="Grigoriev I.V."/>
            <person name="Vagvolgyi C."/>
            <person name="Papp T."/>
            <person name="Martin F.M."/>
            <person name="Miettinen O."/>
            <person name="Hibbett D.S."/>
            <person name="Nagy L.G."/>
        </authorList>
    </citation>
    <scope>NUCLEOTIDE SEQUENCE [LARGE SCALE GENOMIC DNA]</scope>
    <source>
        <strain evidence="1 2">NL-1719</strain>
    </source>
</reference>
<evidence type="ECO:0000313" key="1">
    <source>
        <dbReference type="EMBL" id="TFK60545.1"/>
    </source>
</evidence>
<proteinExistence type="predicted"/>
<accession>A0ACD3A552</accession>
<protein>
    <submittedName>
        <fullName evidence="1">Uncharacterized protein</fullName>
    </submittedName>
</protein>
<gene>
    <name evidence="1" type="ORF">BDN72DRAFT_904870</name>
</gene>
<sequence length="91" mass="10003">MNFYPTPPYLIAFPSVASSLDSLPQATNLATVRLHPTIHALRAAESEAKLRRALASKLRDHHITILPPPSRSPVSHTDYGLVMLKSSANQF</sequence>
<name>A0ACD3A552_9AGAR</name>
<dbReference type="EMBL" id="ML208761">
    <property type="protein sequence ID" value="TFK60545.1"/>
    <property type="molecule type" value="Genomic_DNA"/>
</dbReference>
<organism evidence="1 2">
    <name type="scientific">Pluteus cervinus</name>
    <dbReference type="NCBI Taxonomy" id="181527"/>
    <lineage>
        <taxon>Eukaryota</taxon>
        <taxon>Fungi</taxon>
        <taxon>Dikarya</taxon>
        <taxon>Basidiomycota</taxon>
        <taxon>Agaricomycotina</taxon>
        <taxon>Agaricomycetes</taxon>
        <taxon>Agaricomycetidae</taxon>
        <taxon>Agaricales</taxon>
        <taxon>Pluteineae</taxon>
        <taxon>Pluteaceae</taxon>
        <taxon>Pluteus</taxon>
    </lineage>
</organism>
<dbReference type="Proteomes" id="UP000308600">
    <property type="component" value="Unassembled WGS sequence"/>
</dbReference>